<keyword evidence="1" id="KW-0479">Metal-binding</keyword>
<keyword evidence="5" id="KW-1185">Reference proteome</keyword>
<accession>A0ABS0NHV7</accession>
<dbReference type="PANTHER" id="PTHR33542">
    <property type="entry name" value="SIROHYDROCHLORIN FERROCHELATASE, CHLOROPLASTIC"/>
    <property type="match status" value="1"/>
</dbReference>
<protein>
    <submittedName>
        <fullName evidence="4">Sirohydrochlorin chelatase</fullName>
    </submittedName>
</protein>
<sequence length="318" mass="32093">MKRAKRAGSPAATAGQRGAARLARHDGPAPPPPPAAPYAARPRPRRTRPARGPAPLPAAPPPPGRRRPAPVLVAVAHGSHDPRALRTVTALLARVRALRPGLPVRLGHLGIDRPPLADTLATLRGEAVLVPLLFSRGHHVKRDLPALAAAALAAGADRGLVLRTARPLGPHPLLAEALHARLAEAGWPDPAPPGAGVVLAAAGSRDPESGRDTAATAALLSRRLGGVPVLPGYASAGGPDAPTVAGAVRALTALGRTRIAVASCFVAPGWFPARCAAAAPGTAAAPLGDHPALARLVLHRYTEALTGIPAGEPVTVGA</sequence>
<organism evidence="4 5">
    <name type="scientific">Streptomyces pactum</name>
    <dbReference type="NCBI Taxonomy" id="68249"/>
    <lineage>
        <taxon>Bacteria</taxon>
        <taxon>Bacillati</taxon>
        <taxon>Actinomycetota</taxon>
        <taxon>Actinomycetes</taxon>
        <taxon>Kitasatosporales</taxon>
        <taxon>Streptomycetaceae</taxon>
        <taxon>Streptomyces</taxon>
    </lineage>
</organism>
<keyword evidence="2" id="KW-0456">Lyase</keyword>
<evidence type="ECO:0000313" key="5">
    <source>
        <dbReference type="Proteomes" id="UP000807371"/>
    </source>
</evidence>
<dbReference type="Proteomes" id="UP000807371">
    <property type="component" value="Unassembled WGS sequence"/>
</dbReference>
<proteinExistence type="predicted"/>
<evidence type="ECO:0000256" key="2">
    <source>
        <dbReference type="ARBA" id="ARBA00023239"/>
    </source>
</evidence>
<dbReference type="SUPFAM" id="SSF53800">
    <property type="entry name" value="Chelatase"/>
    <property type="match status" value="1"/>
</dbReference>
<reference evidence="4 5" key="1">
    <citation type="submission" date="2020-09" db="EMBL/GenBank/DDBJ databases">
        <title>Biosynthesis of the nuclear factor of activated T cells inhibitor NFAT-133 and its congeners in Streptomyces pactum.</title>
        <authorList>
            <person name="Zhou W."/>
            <person name="Posri P."/>
            <person name="Abugrain M.E."/>
            <person name="Weisberg A.J."/>
            <person name="Chang J.H."/>
            <person name="Mahmud T."/>
        </authorList>
    </citation>
    <scope>NUCLEOTIDE SEQUENCE [LARGE SCALE GENOMIC DNA]</scope>
    <source>
        <strain evidence="4 5">ATCC 27456</strain>
    </source>
</reference>
<dbReference type="PANTHER" id="PTHR33542:SF5">
    <property type="entry name" value="FERROCHELATASE CHE1"/>
    <property type="match status" value="1"/>
</dbReference>
<dbReference type="InterPro" id="IPR002762">
    <property type="entry name" value="CbiX-like"/>
</dbReference>
<evidence type="ECO:0000256" key="3">
    <source>
        <dbReference type="SAM" id="MobiDB-lite"/>
    </source>
</evidence>
<comment type="caution">
    <text evidence="4">The sequence shown here is derived from an EMBL/GenBank/DDBJ whole genome shotgun (WGS) entry which is preliminary data.</text>
</comment>
<dbReference type="CDD" id="cd03416">
    <property type="entry name" value="CbiX_SirB_N"/>
    <property type="match status" value="1"/>
</dbReference>
<gene>
    <name evidence="4" type="ORF">IHE55_07790</name>
</gene>
<feature type="region of interest" description="Disordered" evidence="3">
    <location>
        <begin position="1"/>
        <end position="69"/>
    </location>
</feature>
<dbReference type="RefSeq" id="WP_197988355.1">
    <property type="nucleotide sequence ID" value="NZ_JACYXC010000001.1"/>
</dbReference>
<evidence type="ECO:0000256" key="1">
    <source>
        <dbReference type="ARBA" id="ARBA00022723"/>
    </source>
</evidence>
<name>A0ABS0NHV7_9ACTN</name>
<dbReference type="EMBL" id="JACYXC010000001">
    <property type="protein sequence ID" value="MBH5334699.1"/>
    <property type="molecule type" value="Genomic_DNA"/>
</dbReference>
<dbReference type="InterPro" id="IPR050963">
    <property type="entry name" value="Sirohydro_Cobaltochel/CbiX"/>
</dbReference>
<feature type="compositionally biased region" description="Pro residues" evidence="3">
    <location>
        <begin position="52"/>
        <end position="63"/>
    </location>
</feature>
<evidence type="ECO:0000313" key="4">
    <source>
        <dbReference type="EMBL" id="MBH5334699.1"/>
    </source>
</evidence>
<dbReference type="Gene3D" id="3.40.50.1400">
    <property type="match status" value="2"/>
</dbReference>
<dbReference type="Pfam" id="PF01903">
    <property type="entry name" value="CbiX"/>
    <property type="match status" value="2"/>
</dbReference>